<comment type="subcellular location">
    <subcellularLocation>
        <location evidence="1">Cell membrane</location>
        <topology evidence="1">Multi-pass membrane protein</topology>
    </subcellularLocation>
</comment>
<dbReference type="EMBL" id="JARXHW010000057">
    <property type="protein sequence ID" value="MDQ8209232.1"/>
    <property type="molecule type" value="Genomic_DNA"/>
</dbReference>
<evidence type="ECO:0000256" key="4">
    <source>
        <dbReference type="ARBA" id="ARBA00022692"/>
    </source>
</evidence>
<keyword evidence="3" id="KW-1003">Cell membrane</keyword>
<keyword evidence="9" id="KW-1185">Reference proteome</keyword>
<keyword evidence="4 7" id="KW-0812">Transmembrane</keyword>
<evidence type="ECO:0000313" key="9">
    <source>
        <dbReference type="Proteomes" id="UP001225316"/>
    </source>
</evidence>
<evidence type="ECO:0000256" key="1">
    <source>
        <dbReference type="ARBA" id="ARBA00004651"/>
    </source>
</evidence>
<keyword evidence="5 7" id="KW-1133">Transmembrane helix</keyword>
<evidence type="ECO:0000256" key="3">
    <source>
        <dbReference type="ARBA" id="ARBA00022475"/>
    </source>
</evidence>
<reference evidence="8 9" key="1">
    <citation type="submission" date="2023-04" db="EMBL/GenBank/DDBJ databases">
        <title>A novel bacteria isolated from coastal sediment.</title>
        <authorList>
            <person name="Liu X.-J."/>
            <person name="Du Z.-J."/>
        </authorList>
    </citation>
    <scope>NUCLEOTIDE SEQUENCE [LARGE SCALE GENOMIC DNA]</scope>
    <source>
        <strain evidence="8 9">SDUM461003</strain>
    </source>
</reference>
<evidence type="ECO:0000256" key="2">
    <source>
        <dbReference type="ARBA" id="ARBA00006679"/>
    </source>
</evidence>
<organism evidence="8 9">
    <name type="scientific">Thalassobacterium maritimum</name>
    <dbReference type="NCBI Taxonomy" id="3041265"/>
    <lineage>
        <taxon>Bacteria</taxon>
        <taxon>Pseudomonadati</taxon>
        <taxon>Verrucomicrobiota</taxon>
        <taxon>Opitutia</taxon>
        <taxon>Puniceicoccales</taxon>
        <taxon>Coraliomargaritaceae</taxon>
        <taxon>Thalassobacterium</taxon>
    </lineage>
</organism>
<name>A0ABU1AYL7_9BACT</name>
<feature type="transmembrane region" description="Helical" evidence="7">
    <location>
        <begin position="89"/>
        <end position="110"/>
    </location>
</feature>
<dbReference type="InterPro" id="IPR032808">
    <property type="entry name" value="DoxX"/>
</dbReference>
<comment type="similarity">
    <text evidence="2">Belongs to the DoxX family.</text>
</comment>
<dbReference type="InterPro" id="IPR051907">
    <property type="entry name" value="DoxX-like_oxidoreductase"/>
</dbReference>
<dbReference type="RefSeq" id="WP_308952092.1">
    <property type="nucleotide sequence ID" value="NZ_JARXHW010000057.1"/>
</dbReference>
<sequence>MKIKEILLNTSNSIALLPIRLGVGVVMAAHGSQKLFGWFGGYGLEATGQFFSENLGLKPGLLMAAMAGGTEFVGGLLLIVGLMTRLAGLSLAGTMAVAILTAHSSAFFASNNGMEYPLTLLLASLTLAIGGGGAFSVDRKLAAK</sequence>
<dbReference type="PANTHER" id="PTHR33452">
    <property type="entry name" value="OXIDOREDUCTASE CATD-RELATED"/>
    <property type="match status" value="1"/>
</dbReference>
<evidence type="ECO:0000313" key="8">
    <source>
        <dbReference type="EMBL" id="MDQ8209232.1"/>
    </source>
</evidence>
<accession>A0ABU1AYL7</accession>
<feature type="transmembrane region" description="Helical" evidence="7">
    <location>
        <begin position="61"/>
        <end position="82"/>
    </location>
</feature>
<evidence type="ECO:0000256" key="6">
    <source>
        <dbReference type="ARBA" id="ARBA00023136"/>
    </source>
</evidence>
<proteinExistence type="inferred from homology"/>
<evidence type="ECO:0000256" key="7">
    <source>
        <dbReference type="SAM" id="Phobius"/>
    </source>
</evidence>
<feature type="transmembrane region" description="Helical" evidence="7">
    <location>
        <begin position="116"/>
        <end position="137"/>
    </location>
</feature>
<keyword evidence="6 7" id="KW-0472">Membrane</keyword>
<dbReference type="Proteomes" id="UP001225316">
    <property type="component" value="Unassembled WGS sequence"/>
</dbReference>
<protein>
    <submittedName>
        <fullName evidence="8">DoxX family protein</fullName>
    </submittedName>
</protein>
<comment type="caution">
    <text evidence="8">The sequence shown here is derived from an EMBL/GenBank/DDBJ whole genome shotgun (WGS) entry which is preliminary data.</text>
</comment>
<gene>
    <name evidence="8" type="ORF">QEH52_17025</name>
</gene>
<dbReference type="Pfam" id="PF07681">
    <property type="entry name" value="DoxX"/>
    <property type="match status" value="1"/>
</dbReference>
<evidence type="ECO:0000256" key="5">
    <source>
        <dbReference type="ARBA" id="ARBA00022989"/>
    </source>
</evidence>
<dbReference type="PANTHER" id="PTHR33452:SF1">
    <property type="entry name" value="INNER MEMBRANE PROTEIN YPHA-RELATED"/>
    <property type="match status" value="1"/>
</dbReference>